<evidence type="ECO:0000313" key="1">
    <source>
        <dbReference type="EMBL" id="CAD2167600.1"/>
    </source>
</evidence>
<evidence type="ECO:0000313" key="2">
    <source>
        <dbReference type="Proteomes" id="UP000580250"/>
    </source>
</evidence>
<dbReference type="AlphaFoldDB" id="A0A6V7UY67"/>
<protein>
    <submittedName>
        <fullName evidence="1">Uncharacterized protein</fullName>
    </submittedName>
</protein>
<organism evidence="1 2">
    <name type="scientific">Meloidogyne enterolobii</name>
    <name type="common">Root-knot nematode worm</name>
    <name type="synonym">Meloidogyne mayaguensis</name>
    <dbReference type="NCBI Taxonomy" id="390850"/>
    <lineage>
        <taxon>Eukaryota</taxon>
        <taxon>Metazoa</taxon>
        <taxon>Ecdysozoa</taxon>
        <taxon>Nematoda</taxon>
        <taxon>Chromadorea</taxon>
        <taxon>Rhabditida</taxon>
        <taxon>Tylenchina</taxon>
        <taxon>Tylenchomorpha</taxon>
        <taxon>Tylenchoidea</taxon>
        <taxon>Meloidogynidae</taxon>
        <taxon>Meloidogyninae</taxon>
        <taxon>Meloidogyne</taxon>
    </lineage>
</organism>
<proteinExistence type="predicted"/>
<accession>A0A6V7UY67</accession>
<dbReference type="Proteomes" id="UP000580250">
    <property type="component" value="Unassembled WGS sequence"/>
</dbReference>
<sequence>MPNYIIIYLRLRLLTQILTIGGDHTNYFDKDVAKYGESGCVPVSNPEVDVNFLPLGFIGG</sequence>
<dbReference type="EMBL" id="CAJEWN010000129">
    <property type="protein sequence ID" value="CAD2167600.1"/>
    <property type="molecule type" value="Genomic_DNA"/>
</dbReference>
<gene>
    <name evidence="1" type="ORF">MENT_LOCUS18901</name>
</gene>
<name>A0A6V7UY67_MELEN</name>
<reference evidence="1 2" key="1">
    <citation type="submission" date="2020-08" db="EMBL/GenBank/DDBJ databases">
        <authorList>
            <person name="Koutsovoulos G."/>
            <person name="Danchin GJ E."/>
        </authorList>
    </citation>
    <scope>NUCLEOTIDE SEQUENCE [LARGE SCALE GENOMIC DNA]</scope>
</reference>
<comment type="caution">
    <text evidence="1">The sequence shown here is derived from an EMBL/GenBank/DDBJ whole genome shotgun (WGS) entry which is preliminary data.</text>
</comment>